<dbReference type="Proteomes" id="UP000694865">
    <property type="component" value="Unplaced"/>
</dbReference>
<protein>
    <submittedName>
        <fullName evidence="14">Acid-sensing ion channel 1-like</fullName>
    </submittedName>
</protein>
<dbReference type="InterPro" id="IPR001873">
    <property type="entry name" value="ENaC"/>
</dbReference>
<evidence type="ECO:0000256" key="10">
    <source>
        <dbReference type="ARBA" id="ARBA00023303"/>
    </source>
</evidence>
<accession>A0ABM0N1G2</accession>
<dbReference type="PRINTS" id="PR01078">
    <property type="entry name" value="AMINACHANNEL"/>
</dbReference>
<organism evidence="13 14">
    <name type="scientific">Saccoglossus kowalevskii</name>
    <name type="common">Acorn worm</name>
    <dbReference type="NCBI Taxonomy" id="10224"/>
    <lineage>
        <taxon>Eukaryota</taxon>
        <taxon>Metazoa</taxon>
        <taxon>Hemichordata</taxon>
        <taxon>Enteropneusta</taxon>
        <taxon>Harrimaniidae</taxon>
        <taxon>Saccoglossus</taxon>
    </lineage>
</organism>
<comment type="subcellular location">
    <subcellularLocation>
        <location evidence="1">Membrane</location>
        <topology evidence="1">Multi-pass membrane protein</topology>
    </subcellularLocation>
</comment>
<evidence type="ECO:0000256" key="12">
    <source>
        <dbReference type="SAM" id="Phobius"/>
    </source>
</evidence>
<keyword evidence="5 12" id="KW-1133">Transmembrane helix</keyword>
<dbReference type="PANTHER" id="PTHR11690">
    <property type="entry name" value="AMILORIDE-SENSITIVE SODIUM CHANNEL-RELATED"/>
    <property type="match status" value="1"/>
</dbReference>
<keyword evidence="4 11" id="KW-0812">Transmembrane</keyword>
<dbReference type="GeneID" id="102801970"/>
<evidence type="ECO:0000256" key="8">
    <source>
        <dbReference type="ARBA" id="ARBA00023136"/>
    </source>
</evidence>
<evidence type="ECO:0000256" key="9">
    <source>
        <dbReference type="ARBA" id="ARBA00023201"/>
    </source>
</evidence>
<dbReference type="RefSeq" id="XP_006826103.1">
    <property type="nucleotide sequence ID" value="XM_006826040.1"/>
</dbReference>
<reference evidence="14" key="1">
    <citation type="submission" date="2025-08" db="UniProtKB">
        <authorList>
            <consortium name="RefSeq"/>
        </authorList>
    </citation>
    <scope>IDENTIFICATION</scope>
    <source>
        <tissue evidence="14">Testes</tissue>
    </source>
</reference>
<evidence type="ECO:0000256" key="6">
    <source>
        <dbReference type="ARBA" id="ARBA00023053"/>
    </source>
</evidence>
<evidence type="ECO:0000313" key="13">
    <source>
        <dbReference type="Proteomes" id="UP000694865"/>
    </source>
</evidence>
<keyword evidence="3 11" id="KW-0894">Sodium channel</keyword>
<keyword evidence="10 11" id="KW-0407">Ion channel</keyword>
<keyword evidence="13" id="KW-1185">Reference proteome</keyword>
<evidence type="ECO:0000256" key="5">
    <source>
        <dbReference type="ARBA" id="ARBA00022989"/>
    </source>
</evidence>
<keyword evidence="2 11" id="KW-0813">Transport</keyword>
<name>A0ABM0N1G2_SACKO</name>
<evidence type="ECO:0000256" key="11">
    <source>
        <dbReference type="RuleBase" id="RU000679"/>
    </source>
</evidence>
<dbReference type="Pfam" id="PF00858">
    <property type="entry name" value="ASC"/>
    <property type="match status" value="1"/>
</dbReference>
<comment type="similarity">
    <text evidence="11">Belongs to the amiloride-sensitive sodium channel (TC 1.A.6) family.</text>
</comment>
<keyword evidence="7 11" id="KW-0406">Ion transport</keyword>
<evidence type="ECO:0000256" key="3">
    <source>
        <dbReference type="ARBA" id="ARBA00022461"/>
    </source>
</evidence>
<evidence type="ECO:0000256" key="2">
    <source>
        <dbReference type="ARBA" id="ARBA00022448"/>
    </source>
</evidence>
<feature type="transmembrane region" description="Helical" evidence="12">
    <location>
        <begin position="118"/>
        <end position="137"/>
    </location>
</feature>
<sequence length="407" mass="46307">MASSYSFYGDRYSDGALQFSQPIPHPCKTKTRNTIALSSFSDGRFRSKVNSIKEDEEKKVQLQKDPPTATSKGDVNACGDCCCCRVFYSDRFREFSSDTTLHGLRYAVAEGVEPWRRFLWTVLLVIAVSATAVYMYLCWYKFFSFPVNTVVTLTYKSKLRFPAITICNYNQYRKSVVKGTRFEEWVRQQYPLFNFSDDDVQVELDESILEANRTWFDQMAAHSKWSMIYQCTFGSVKIPCSASNFTETFTDFGVCYTFNGADREGGALLVGHSGSEHGLRMRLFVNQSEYTFGEHCGAGFKILPHPQDEVPLVRNFGFAVSPGTEALVGLKMIQEHNLPAPYASQCSNETLQYFAKYARSNCVRERQTDAVVAKCGCREPYMPSDARVCNYNETRVCVRPELVCCDF</sequence>
<dbReference type="Gene3D" id="2.60.470.10">
    <property type="entry name" value="Acid-sensing ion channels like domains"/>
    <property type="match status" value="1"/>
</dbReference>
<evidence type="ECO:0000256" key="1">
    <source>
        <dbReference type="ARBA" id="ARBA00004141"/>
    </source>
</evidence>
<keyword evidence="9 11" id="KW-0739">Sodium transport</keyword>
<dbReference type="PANTHER" id="PTHR11690:SF300">
    <property type="entry name" value="PICKPOCKET PROTEIN 19"/>
    <property type="match status" value="1"/>
</dbReference>
<keyword evidence="6" id="KW-0915">Sodium</keyword>
<evidence type="ECO:0000313" key="14">
    <source>
        <dbReference type="RefSeq" id="XP_006826103.1"/>
    </source>
</evidence>
<gene>
    <name evidence="14" type="primary">LOC102801970</name>
</gene>
<evidence type="ECO:0000256" key="7">
    <source>
        <dbReference type="ARBA" id="ARBA00023065"/>
    </source>
</evidence>
<proteinExistence type="inferred from homology"/>
<evidence type="ECO:0000256" key="4">
    <source>
        <dbReference type="ARBA" id="ARBA00022692"/>
    </source>
</evidence>
<keyword evidence="8 12" id="KW-0472">Membrane</keyword>